<dbReference type="EMBL" id="CR555306">
    <property type="protein sequence ID" value="CAI06381.1"/>
    <property type="molecule type" value="Genomic_DNA"/>
</dbReference>
<dbReference type="STRING" id="76114.ebA510"/>
<feature type="domain" description="HTH cro/C1-type" evidence="1">
    <location>
        <begin position="54"/>
        <end position="108"/>
    </location>
</feature>
<dbReference type="PROSITE" id="PS50943">
    <property type="entry name" value="HTH_CROC1"/>
    <property type="match status" value="1"/>
</dbReference>
<evidence type="ECO:0000259" key="1">
    <source>
        <dbReference type="PROSITE" id="PS50943"/>
    </source>
</evidence>
<evidence type="ECO:0000313" key="3">
    <source>
        <dbReference type="Proteomes" id="UP000006552"/>
    </source>
</evidence>
<sequence length="262" mass="29848">MDPCRRTVVLLSCCRSSMRSTLLPSNNRWRTMMSVNDKAQRSRLLTPEELGMVVKLHRELRQWSQEQLGELSGLSTRTIQRVEGGKASDLDTRRALARAFEIEDIDAFNKPYVIPTEDELNASKEKFDKENITLQALPLSTGKELASLVELASMDLSTPAFELCREADECFAELVDYFRDYRDCADIYSQRDKFSIYDVLQEHIDALDALGVSLRYATRKMVVKGGVPDAKPMPVTVLYVIAFPRGKEPTEFATPRSMPLRW</sequence>
<dbReference type="SMART" id="SM00530">
    <property type="entry name" value="HTH_XRE"/>
    <property type="match status" value="1"/>
</dbReference>
<dbReference type="Gene3D" id="1.10.260.40">
    <property type="entry name" value="lambda repressor-like DNA-binding domains"/>
    <property type="match status" value="1"/>
</dbReference>
<accession>Q5P8H8</accession>
<evidence type="ECO:0000313" key="2">
    <source>
        <dbReference type="EMBL" id="CAI06381.1"/>
    </source>
</evidence>
<protein>
    <recommendedName>
        <fullName evidence="1">HTH cro/C1-type domain-containing protein</fullName>
    </recommendedName>
</protein>
<dbReference type="InterPro" id="IPR001387">
    <property type="entry name" value="Cro/C1-type_HTH"/>
</dbReference>
<gene>
    <name evidence="2" type="ORF">ebA510</name>
</gene>
<organism evidence="2 3">
    <name type="scientific">Aromatoleum aromaticum (strain DSM 19018 / LMG 30748 / EbN1)</name>
    <name type="common">Azoarcus sp. (strain EbN1)</name>
    <dbReference type="NCBI Taxonomy" id="76114"/>
    <lineage>
        <taxon>Bacteria</taxon>
        <taxon>Pseudomonadati</taxon>
        <taxon>Pseudomonadota</taxon>
        <taxon>Betaproteobacteria</taxon>
        <taxon>Rhodocyclales</taxon>
        <taxon>Rhodocyclaceae</taxon>
        <taxon>Aromatoleum</taxon>
    </lineage>
</organism>
<dbReference type="GO" id="GO:0003677">
    <property type="term" value="F:DNA binding"/>
    <property type="evidence" value="ECO:0007669"/>
    <property type="project" value="InterPro"/>
</dbReference>
<dbReference type="SUPFAM" id="SSF47413">
    <property type="entry name" value="lambda repressor-like DNA-binding domains"/>
    <property type="match status" value="1"/>
</dbReference>
<dbReference type="Proteomes" id="UP000006552">
    <property type="component" value="Chromosome"/>
</dbReference>
<dbReference type="HOGENOM" id="CLU_105067_0_0_4"/>
<dbReference type="InterPro" id="IPR010982">
    <property type="entry name" value="Lambda_DNA-bd_dom_sf"/>
</dbReference>
<name>Q5P8H8_AROAE</name>
<dbReference type="AlphaFoldDB" id="Q5P8H8"/>
<proteinExistence type="predicted"/>
<reference evidence="2 3" key="1">
    <citation type="journal article" date="2005" name="Arch. Microbiol.">
        <title>The genome sequence of an anaerobic aromatic-degrading denitrifying bacterium, strain EbN1.</title>
        <authorList>
            <person name="Rabus R."/>
            <person name="Kube M."/>
            <person name="Heider J."/>
            <person name="Beck A."/>
            <person name="Heitmann K."/>
            <person name="Widdel F."/>
            <person name="Reinhardt R."/>
        </authorList>
    </citation>
    <scope>NUCLEOTIDE SEQUENCE [LARGE SCALE GENOMIC DNA]</scope>
    <source>
        <strain evidence="2 3">EbN1</strain>
    </source>
</reference>
<dbReference type="CDD" id="cd00093">
    <property type="entry name" value="HTH_XRE"/>
    <property type="match status" value="1"/>
</dbReference>
<dbReference type="KEGG" id="eba:ebA510"/>
<keyword evidence="3" id="KW-1185">Reference proteome</keyword>
<dbReference type="eggNOG" id="COG1396">
    <property type="taxonomic scope" value="Bacteria"/>
</dbReference>
<dbReference type="Pfam" id="PF13560">
    <property type="entry name" value="HTH_31"/>
    <property type="match status" value="1"/>
</dbReference>